<dbReference type="PATRIC" id="fig|1437605.7.peg.999"/>
<dbReference type="KEGG" id="bact:AB656_04875"/>
<evidence type="ECO:0000259" key="1">
    <source>
        <dbReference type="Pfam" id="PF11907"/>
    </source>
</evidence>
<dbReference type="GO" id="GO:0004386">
    <property type="term" value="F:helicase activity"/>
    <property type="evidence" value="ECO:0007669"/>
    <property type="project" value="UniProtKB-KW"/>
</dbReference>
<dbReference type="OrthoDB" id="9776021at2"/>
<dbReference type="InterPro" id="IPR021835">
    <property type="entry name" value="DUF3427"/>
</dbReference>
<feature type="domain" description="DUF3427" evidence="1">
    <location>
        <begin position="13"/>
        <end position="78"/>
    </location>
</feature>
<accession>A0A086Z1Z6</accession>
<gene>
    <name evidence="2" type="ORF">BACT_1250</name>
</gene>
<name>A0A086Z1Z6_9BIFI</name>
<proteinExistence type="predicted"/>
<reference evidence="2 3" key="1">
    <citation type="submission" date="2014-03" db="EMBL/GenBank/DDBJ databases">
        <title>Genomics of Bifidobacteria.</title>
        <authorList>
            <person name="Ventura M."/>
            <person name="Milani C."/>
            <person name="Lugli G.A."/>
        </authorList>
    </citation>
    <scope>NUCLEOTIDE SEQUENCE [LARGE SCALE GENOMIC DNA]</scope>
    <source>
        <strain evidence="2 3">DSM 22766</strain>
    </source>
</reference>
<evidence type="ECO:0000313" key="2">
    <source>
        <dbReference type="EMBL" id="KFI40546.1"/>
    </source>
</evidence>
<keyword evidence="2" id="KW-0347">Helicase</keyword>
<keyword evidence="3" id="KW-1185">Reference proteome</keyword>
<evidence type="ECO:0000313" key="3">
    <source>
        <dbReference type="Proteomes" id="UP000029015"/>
    </source>
</evidence>
<dbReference type="Proteomes" id="UP000029015">
    <property type="component" value="Unassembled WGS sequence"/>
</dbReference>
<organism evidence="2 3">
    <name type="scientific">Bifidobacterium actinocoloniiforme DSM 22766</name>
    <dbReference type="NCBI Taxonomy" id="1437605"/>
    <lineage>
        <taxon>Bacteria</taxon>
        <taxon>Bacillati</taxon>
        <taxon>Actinomycetota</taxon>
        <taxon>Actinomycetes</taxon>
        <taxon>Bifidobacteriales</taxon>
        <taxon>Bifidobacteriaceae</taxon>
        <taxon>Bifidobacterium</taxon>
    </lineage>
</organism>
<dbReference type="Pfam" id="PF11907">
    <property type="entry name" value="DUF3427"/>
    <property type="match status" value="1"/>
</dbReference>
<keyword evidence="2" id="KW-0067">ATP-binding</keyword>
<dbReference type="AlphaFoldDB" id="A0A086Z1Z6"/>
<dbReference type="EMBL" id="JGYK01000001">
    <property type="protein sequence ID" value="KFI40546.1"/>
    <property type="molecule type" value="Genomic_DNA"/>
</dbReference>
<protein>
    <submittedName>
        <fullName evidence="2">Helicase</fullName>
    </submittedName>
</protein>
<sequence length="84" mass="9405">MREGAGGPEWDETRFIPLFVMRKEEASERKYYYLGHVNAIGDPSAETTPQSGDQAARKVTVTNLHLAQALDRQLYRHLTGAESA</sequence>
<dbReference type="STRING" id="1437605.AB656_04875"/>
<comment type="caution">
    <text evidence="2">The sequence shown here is derived from an EMBL/GenBank/DDBJ whole genome shotgun (WGS) entry which is preliminary data.</text>
</comment>
<keyword evidence="2" id="KW-0547">Nucleotide-binding</keyword>
<keyword evidence="2" id="KW-0378">Hydrolase</keyword>